<keyword evidence="1" id="KW-1133">Transmembrane helix</keyword>
<dbReference type="Gene3D" id="3.90.350.10">
    <property type="entry name" value="Transposase Inhibitor Protein From Tn5, Chain A, domain 1"/>
    <property type="match status" value="1"/>
</dbReference>
<feature type="transmembrane region" description="Helical" evidence="1">
    <location>
        <begin position="171"/>
        <end position="189"/>
    </location>
</feature>
<keyword evidence="4" id="KW-1185">Reference proteome</keyword>
<keyword evidence="1" id="KW-0472">Membrane</keyword>
<dbReference type="GO" id="GO:0004803">
    <property type="term" value="F:transposase activity"/>
    <property type="evidence" value="ECO:0007669"/>
    <property type="project" value="InterPro"/>
</dbReference>
<dbReference type="Pfam" id="PF01609">
    <property type="entry name" value="DDE_Tnp_1"/>
    <property type="match status" value="1"/>
</dbReference>
<evidence type="ECO:0000313" key="3">
    <source>
        <dbReference type="EMBL" id="QPH39826.1"/>
    </source>
</evidence>
<protein>
    <submittedName>
        <fullName evidence="3">Transposase</fullName>
    </submittedName>
</protein>
<dbReference type="EMBL" id="CP064939">
    <property type="protein sequence ID" value="QPH39826.1"/>
    <property type="molecule type" value="Genomic_DNA"/>
</dbReference>
<dbReference type="InterPro" id="IPR012337">
    <property type="entry name" value="RNaseH-like_sf"/>
</dbReference>
<name>A0A7S9KZP8_9SPHI</name>
<dbReference type="AlphaFoldDB" id="A0A7S9KZP8"/>
<gene>
    <name evidence="3" type="ORF">IZT61_00645</name>
</gene>
<organism evidence="3 4">
    <name type="scientific">Pedobacter endophyticus</name>
    <dbReference type="NCBI Taxonomy" id="2789740"/>
    <lineage>
        <taxon>Bacteria</taxon>
        <taxon>Pseudomonadati</taxon>
        <taxon>Bacteroidota</taxon>
        <taxon>Sphingobacteriia</taxon>
        <taxon>Sphingobacteriales</taxon>
        <taxon>Sphingobacteriaceae</taxon>
        <taxon>Pedobacter</taxon>
    </lineage>
</organism>
<dbReference type="InterPro" id="IPR002559">
    <property type="entry name" value="Transposase_11"/>
</dbReference>
<feature type="domain" description="Transposase IS4-like" evidence="2">
    <location>
        <begin position="19"/>
        <end position="185"/>
    </location>
</feature>
<sequence length="231" mass="26975">MEDLFPSSVQVFTSQSELSEDKTIPQAILKVTDPSPNTVFVFDRGVSSRKTFAAIDERDWNFVTRMKTNARYHRLEELELPESLLMDNMVIRSDELVELYDRNSKRLPNKFRLVKGLNAKGKEFFLLSNMLDTPVWEIIDIYKKRWDIEVFFRFIKQELNFNHFMSTNTNGIKIILYMTLILSMLILIYKKSNKTGYKTAKRRISMELDDLVTIQIVIACGGNPDLVFRGP</sequence>
<proteinExistence type="predicted"/>
<dbReference type="KEGG" id="pex:IZT61_00645"/>
<evidence type="ECO:0000313" key="4">
    <source>
        <dbReference type="Proteomes" id="UP000594759"/>
    </source>
</evidence>
<accession>A0A7S9KZP8</accession>
<dbReference type="SUPFAM" id="SSF53098">
    <property type="entry name" value="Ribonuclease H-like"/>
    <property type="match status" value="1"/>
</dbReference>
<keyword evidence="1" id="KW-0812">Transmembrane</keyword>
<dbReference type="GO" id="GO:0006313">
    <property type="term" value="P:DNA transposition"/>
    <property type="evidence" value="ECO:0007669"/>
    <property type="project" value="InterPro"/>
</dbReference>
<dbReference type="PANTHER" id="PTHR33258">
    <property type="entry name" value="TRANSPOSASE INSL FOR INSERTION SEQUENCE ELEMENT IS186A-RELATED"/>
    <property type="match status" value="1"/>
</dbReference>
<evidence type="ECO:0000259" key="2">
    <source>
        <dbReference type="Pfam" id="PF01609"/>
    </source>
</evidence>
<dbReference type="GO" id="GO:0003677">
    <property type="term" value="F:DNA binding"/>
    <property type="evidence" value="ECO:0007669"/>
    <property type="project" value="InterPro"/>
</dbReference>
<dbReference type="Proteomes" id="UP000594759">
    <property type="component" value="Chromosome"/>
</dbReference>
<dbReference type="RefSeq" id="WP_196099289.1">
    <property type="nucleotide sequence ID" value="NZ_CP064939.1"/>
</dbReference>
<evidence type="ECO:0000256" key="1">
    <source>
        <dbReference type="SAM" id="Phobius"/>
    </source>
</evidence>
<reference evidence="3 4" key="1">
    <citation type="submission" date="2020-11" db="EMBL/GenBank/DDBJ databases">
        <title>Pedobacter endophytica, an endophytic bacteria isolated form Carex pumila.</title>
        <authorList>
            <person name="Peng Y."/>
            <person name="Jiang L."/>
            <person name="Lee J."/>
        </authorList>
    </citation>
    <scope>NUCLEOTIDE SEQUENCE [LARGE SCALE GENOMIC DNA]</scope>
    <source>
        <strain evidence="3 4">JBR3-12</strain>
    </source>
</reference>
<dbReference type="PANTHER" id="PTHR33258:SF1">
    <property type="entry name" value="TRANSPOSASE INSL FOR INSERTION SEQUENCE ELEMENT IS186A-RELATED"/>
    <property type="match status" value="1"/>
</dbReference>